<comment type="caution">
    <text evidence="1">The sequence shown here is derived from an EMBL/GenBank/DDBJ whole genome shotgun (WGS) entry which is preliminary data.</text>
</comment>
<accession>A0AAW3TAL3</accession>
<dbReference type="RefSeq" id="WP_182516784.1">
    <property type="nucleotide sequence ID" value="NZ_JACGXP010000005.1"/>
</dbReference>
<gene>
    <name evidence="1" type="ORF">FHW23_003033</name>
</gene>
<proteinExistence type="predicted"/>
<reference evidence="1 2" key="1">
    <citation type="submission" date="2020-07" db="EMBL/GenBank/DDBJ databases">
        <title>Above-ground endophytic microbial communities from plants in different locations in the United States.</title>
        <authorList>
            <person name="Frank C."/>
        </authorList>
    </citation>
    <scope>NUCLEOTIDE SEQUENCE [LARGE SCALE GENOMIC DNA]</scope>
    <source>
        <strain evidence="1 2">WPL5_2</strain>
    </source>
</reference>
<dbReference type="Proteomes" id="UP000590225">
    <property type="component" value="Unassembled WGS sequence"/>
</dbReference>
<evidence type="ECO:0000313" key="2">
    <source>
        <dbReference type="Proteomes" id="UP000590225"/>
    </source>
</evidence>
<dbReference type="AlphaFoldDB" id="A0AAW3TAL3"/>
<protein>
    <submittedName>
        <fullName evidence="1">Uncharacterized protein</fullName>
    </submittedName>
</protein>
<name>A0AAW3TAL3_9MICO</name>
<evidence type="ECO:0000313" key="1">
    <source>
        <dbReference type="EMBL" id="MBA8991755.1"/>
    </source>
</evidence>
<sequence length="115" mass="12022">MPRDVLILSTREPELAAFVDAGAGIAPDLRVRTLENGAVTEIVDRRGSAVLSVQGPEFVENVAEVARLAPWASADGPLWWTEAWAPWGADGDVGIAIARAFAAAVGAQVIVEDGS</sequence>
<organism evidence="1 2">
    <name type="scientific">Curtobacterium pusillum</name>
    <dbReference type="NCBI Taxonomy" id="69373"/>
    <lineage>
        <taxon>Bacteria</taxon>
        <taxon>Bacillati</taxon>
        <taxon>Actinomycetota</taxon>
        <taxon>Actinomycetes</taxon>
        <taxon>Micrococcales</taxon>
        <taxon>Microbacteriaceae</taxon>
        <taxon>Curtobacterium</taxon>
    </lineage>
</organism>
<dbReference type="EMBL" id="JACGXP010000005">
    <property type="protein sequence ID" value="MBA8991755.1"/>
    <property type="molecule type" value="Genomic_DNA"/>
</dbReference>